<evidence type="ECO:0000256" key="2">
    <source>
        <dbReference type="ARBA" id="ARBA00022475"/>
    </source>
</evidence>
<feature type="transmembrane region" description="Helical" evidence="6">
    <location>
        <begin position="391"/>
        <end position="412"/>
    </location>
</feature>
<dbReference type="AlphaFoldDB" id="A0A6H0V606"/>
<protein>
    <submittedName>
        <fullName evidence="7">Amino acid permease</fullName>
    </submittedName>
</protein>
<feature type="transmembrane region" description="Helical" evidence="6">
    <location>
        <begin position="358"/>
        <end position="375"/>
    </location>
</feature>
<dbReference type="PANTHER" id="PTHR42770:SF18">
    <property type="entry name" value="ARGININE_AGMATINE ANTIPORTER"/>
    <property type="match status" value="1"/>
</dbReference>
<sequence>MKKKFNSISLAALLVNYMVGFGFIATIMKIVNLGPWGILVISLTLFVAIATALVFTRLSNNFHEEDGGSMYFAKQTGKESFAFYVGFNQYAQYPLFSASGPLFLVTAAETLTSNNIVLWIVRIFSIMFFIFLAFVSTSKLKTSKFIIFGAAIVKWIILFIGFAILLYLATKFNYYSYNFTHYQDVNTYLILSNSLSFMFAFSGIEIMPSFAKESKVRNYKKVFIILFGTVLFIYFIGYVLFLGTKISIFDGKFVNIYTQVHHYGSILFIIFLIFYNVSDTLTSQLAYSRTLSYFAKQGYLPKKIALENENGEHKNAIWLNTIIILTFMTFFVLLPEILKALGVKIEKDYFNSFLDLGTMTYLIQYVGSFITLLLLEQQKKVRKIALIEKMFYFVAIFILVSMILVRLFPFLADGPWKVSNWISLFTFILIHIIIFTLIYLKKQRNKKEILAKANN</sequence>
<reference evidence="7 8" key="1">
    <citation type="submission" date="2019-12" db="EMBL/GenBank/DDBJ databases">
        <title>Sequencing and analysis of the whole genome of Mycoplasma gallinaceum strain Peacock20181011.</title>
        <authorList>
            <person name="Liu X."/>
            <person name="Qin Z."/>
            <person name="Xu H."/>
        </authorList>
    </citation>
    <scope>NUCLEOTIDE SEQUENCE [LARGE SCALE GENOMIC DNA]</scope>
    <source>
        <strain evidence="7 8">Peacock20181011</strain>
    </source>
</reference>
<evidence type="ECO:0000256" key="6">
    <source>
        <dbReference type="SAM" id="Phobius"/>
    </source>
</evidence>
<keyword evidence="2" id="KW-1003">Cell membrane</keyword>
<organism evidence="7 8">
    <name type="scientific">Mycoplasmopsis gallinacea</name>
    <dbReference type="NCBI Taxonomy" id="29556"/>
    <lineage>
        <taxon>Bacteria</taxon>
        <taxon>Bacillati</taxon>
        <taxon>Mycoplasmatota</taxon>
        <taxon>Mycoplasmoidales</taxon>
        <taxon>Metamycoplasmataceae</taxon>
        <taxon>Mycoplasmopsis</taxon>
    </lineage>
</organism>
<feature type="transmembrane region" description="Helical" evidence="6">
    <location>
        <begin position="81"/>
        <end position="104"/>
    </location>
</feature>
<gene>
    <name evidence="7" type="ORF">GOQ20_03545</name>
</gene>
<dbReference type="PANTHER" id="PTHR42770">
    <property type="entry name" value="AMINO ACID TRANSPORTER-RELATED"/>
    <property type="match status" value="1"/>
</dbReference>
<keyword evidence="5 6" id="KW-0472">Membrane</keyword>
<feature type="transmembrane region" description="Helical" evidence="6">
    <location>
        <begin position="7"/>
        <end position="30"/>
    </location>
</feature>
<feature type="transmembrane region" description="Helical" evidence="6">
    <location>
        <begin position="222"/>
        <end position="240"/>
    </location>
</feature>
<feature type="transmembrane region" description="Helical" evidence="6">
    <location>
        <begin position="317"/>
        <end position="338"/>
    </location>
</feature>
<dbReference type="Gene3D" id="1.20.1740.10">
    <property type="entry name" value="Amino acid/polyamine transporter I"/>
    <property type="match status" value="1"/>
</dbReference>
<dbReference type="GO" id="GO:0005886">
    <property type="term" value="C:plasma membrane"/>
    <property type="evidence" value="ECO:0007669"/>
    <property type="project" value="UniProtKB-SubCell"/>
</dbReference>
<dbReference type="PIRSF" id="PIRSF006060">
    <property type="entry name" value="AA_transporter"/>
    <property type="match status" value="1"/>
</dbReference>
<dbReference type="GO" id="GO:0022857">
    <property type="term" value="F:transmembrane transporter activity"/>
    <property type="evidence" value="ECO:0007669"/>
    <property type="project" value="InterPro"/>
</dbReference>
<dbReference type="RefSeq" id="WP_167845427.1">
    <property type="nucleotide sequence ID" value="NZ_CP047225.1"/>
</dbReference>
<keyword evidence="3 6" id="KW-0812">Transmembrane</keyword>
<evidence type="ECO:0000256" key="1">
    <source>
        <dbReference type="ARBA" id="ARBA00004651"/>
    </source>
</evidence>
<dbReference type="Proteomes" id="UP000503310">
    <property type="component" value="Chromosome"/>
</dbReference>
<feature type="transmembrane region" description="Helical" evidence="6">
    <location>
        <begin position="260"/>
        <end position="277"/>
    </location>
</feature>
<comment type="subcellular location">
    <subcellularLocation>
        <location evidence="1">Cell membrane</location>
        <topology evidence="1">Multi-pass membrane protein</topology>
    </subcellularLocation>
</comment>
<dbReference type="InterPro" id="IPR050367">
    <property type="entry name" value="APC_superfamily"/>
</dbReference>
<keyword evidence="4 6" id="KW-1133">Transmembrane helix</keyword>
<accession>A0A6H0V606</accession>
<feature type="transmembrane region" description="Helical" evidence="6">
    <location>
        <begin position="36"/>
        <end position="60"/>
    </location>
</feature>
<evidence type="ECO:0000256" key="5">
    <source>
        <dbReference type="ARBA" id="ARBA00023136"/>
    </source>
</evidence>
<evidence type="ECO:0000313" key="8">
    <source>
        <dbReference type="Proteomes" id="UP000503310"/>
    </source>
</evidence>
<evidence type="ECO:0000313" key="7">
    <source>
        <dbReference type="EMBL" id="QIW62467.1"/>
    </source>
</evidence>
<feature type="transmembrane region" description="Helical" evidence="6">
    <location>
        <begin position="147"/>
        <end position="168"/>
    </location>
</feature>
<dbReference type="Pfam" id="PF13520">
    <property type="entry name" value="AA_permease_2"/>
    <property type="match status" value="1"/>
</dbReference>
<evidence type="ECO:0000256" key="4">
    <source>
        <dbReference type="ARBA" id="ARBA00022989"/>
    </source>
</evidence>
<feature type="transmembrane region" description="Helical" evidence="6">
    <location>
        <begin position="116"/>
        <end position="135"/>
    </location>
</feature>
<name>A0A6H0V606_9BACT</name>
<dbReference type="InterPro" id="IPR002293">
    <property type="entry name" value="AA/rel_permease1"/>
</dbReference>
<proteinExistence type="predicted"/>
<evidence type="ECO:0000256" key="3">
    <source>
        <dbReference type="ARBA" id="ARBA00022692"/>
    </source>
</evidence>
<dbReference type="EMBL" id="CP047225">
    <property type="protein sequence ID" value="QIW62467.1"/>
    <property type="molecule type" value="Genomic_DNA"/>
</dbReference>
<feature type="transmembrane region" description="Helical" evidence="6">
    <location>
        <begin position="188"/>
        <end position="210"/>
    </location>
</feature>
<feature type="transmembrane region" description="Helical" evidence="6">
    <location>
        <begin position="418"/>
        <end position="440"/>
    </location>
</feature>